<dbReference type="GO" id="GO:0005856">
    <property type="term" value="C:cytoskeleton"/>
    <property type="evidence" value="ECO:0007669"/>
    <property type="project" value="UniProtKB-SubCell"/>
</dbReference>
<keyword evidence="9" id="KW-1185">Reference proteome</keyword>
<evidence type="ECO:0000313" key="9">
    <source>
        <dbReference type="Proteomes" id="UP000825935"/>
    </source>
</evidence>
<dbReference type="Proteomes" id="UP000825935">
    <property type="component" value="Chromosome 39"/>
</dbReference>
<dbReference type="PANTHER" id="PTHR31246:SF32">
    <property type="entry name" value="MICROTUBULE-ASSOCIATED PROTEIN 70-1"/>
    <property type="match status" value="1"/>
</dbReference>
<sequence>MSYGTPGGEKDENFPDNNSEVPALLLQAKVHANTNNNKSQWKPKRKSAIKQKLDGEDSSNLFHGSNPLTLELSRLENEVRDKDRELQKSQAEIKAPRLTDCAREKSLEELNNELKKMEAKLKQTELILENKKLEVKMINGEKKAAVAAQAVAEATLRRVQSAAQKDVHTHPIEIILEAELKMAQQEVSKLQESNSSLDRLTKSKEAALLEAEKTIQIAETKASIVDDLQNRNQEMRKQLNIYQEESKILGKIYRQKVAEVGKLSTTIKHLEEIILAGGATANADRESKKHVNVLMEEKKTLEHELAHVKVTANRGAVVVANEWKDANDKVIPAKQWLEERRFLQGELQELRNKLSIAEHKAKAEAQLKEKFQHRLRVLEDCFKSSNTSSSYLPPREGAKILMNESATRSSFGGQGNGLNGSEHKQTSSSQFRFFLNSPLRNIKLNRSFDGGNARDKSGSKGKFLAIFGGHKGFPIFTDSAVGMKEKLPSDNEAAQKKEDAVSGVLYDLLQKEVISLRKAIYEKDQSLKDKDNAIEMLSKKVDTLSKAMDFEAKKMRREVANMEKEVAAMRMGMNNVTRLRQQGAGKLASK</sequence>
<keyword evidence="3" id="KW-0963">Cytoplasm</keyword>
<comment type="subcellular location">
    <subcellularLocation>
        <location evidence="1">Cytoplasm</location>
        <location evidence="1">Cytoskeleton</location>
    </subcellularLocation>
</comment>
<protein>
    <submittedName>
        <fullName evidence="8">Uncharacterized protein</fullName>
    </submittedName>
</protein>
<feature type="coiled-coil region" evidence="6">
    <location>
        <begin position="173"/>
        <end position="245"/>
    </location>
</feature>
<feature type="region of interest" description="Disordered" evidence="7">
    <location>
        <begin position="1"/>
        <end position="66"/>
    </location>
</feature>
<feature type="coiled-coil region" evidence="6">
    <location>
        <begin position="527"/>
        <end position="572"/>
    </location>
</feature>
<dbReference type="PANTHER" id="PTHR31246">
    <property type="entry name" value="MICROTUBULE-ASSOCIATED PROTEIN 70-2"/>
    <property type="match status" value="1"/>
</dbReference>
<keyword evidence="4 6" id="KW-0175">Coiled coil</keyword>
<dbReference type="EMBL" id="CM035444">
    <property type="protein sequence ID" value="KAH7276698.1"/>
    <property type="molecule type" value="Genomic_DNA"/>
</dbReference>
<feature type="coiled-coil region" evidence="6">
    <location>
        <begin position="72"/>
        <end position="134"/>
    </location>
</feature>
<evidence type="ECO:0000256" key="7">
    <source>
        <dbReference type="SAM" id="MobiDB-lite"/>
    </source>
</evidence>
<evidence type="ECO:0000256" key="6">
    <source>
        <dbReference type="SAM" id="Coils"/>
    </source>
</evidence>
<gene>
    <name evidence="8" type="ORF">KP509_39G018100</name>
</gene>
<comment type="similarity">
    <text evidence="2">Belongs to the MAP70 family.</text>
</comment>
<dbReference type="EMBL" id="CM035444">
    <property type="protein sequence ID" value="KAH7276699.1"/>
    <property type="molecule type" value="Genomic_DNA"/>
</dbReference>
<feature type="coiled-coil region" evidence="6">
    <location>
        <begin position="333"/>
        <end position="367"/>
    </location>
</feature>
<comment type="caution">
    <text evidence="8">The sequence shown here is derived from an EMBL/GenBank/DDBJ whole genome shotgun (WGS) entry which is preliminary data.</text>
</comment>
<evidence type="ECO:0000256" key="5">
    <source>
        <dbReference type="ARBA" id="ARBA00023212"/>
    </source>
</evidence>
<evidence type="ECO:0000256" key="3">
    <source>
        <dbReference type="ARBA" id="ARBA00022490"/>
    </source>
</evidence>
<name>A0A8T2PZ59_CERRI</name>
<organism evidence="8 9">
    <name type="scientific">Ceratopteris richardii</name>
    <name type="common">Triangle waterfern</name>
    <dbReference type="NCBI Taxonomy" id="49495"/>
    <lineage>
        <taxon>Eukaryota</taxon>
        <taxon>Viridiplantae</taxon>
        <taxon>Streptophyta</taxon>
        <taxon>Embryophyta</taxon>
        <taxon>Tracheophyta</taxon>
        <taxon>Polypodiopsida</taxon>
        <taxon>Polypodiidae</taxon>
        <taxon>Polypodiales</taxon>
        <taxon>Pteridineae</taxon>
        <taxon>Pteridaceae</taxon>
        <taxon>Parkerioideae</taxon>
        <taxon>Ceratopteris</taxon>
    </lineage>
</organism>
<evidence type="ECO:0000256" key="4">
    <source>
        <dbReference type="ARBA" id="ARBA00023054"/>
    </source>
</evidence>
<dbReference type="AlphaFoldDB" id="A0A8T2PZ59"/>
<evidence type="ECO:0000256" key="1">
    <source>
        <dbReference type="ARBA" id="ARBA00004245"/>
    </source>
</evidence>
<dbReference type="InterPro" id="IPR009768">
    <property type="entry name" value="MAP70"/>
</dbReference>
<dbReference type="Pfam" id="PF07058">
    <property type="entry name" value="MAP70"/>
    <property type="match status" value="1"/>
</dbReference>
<dbReference type="GO" id="GO:0008017">
    <property type="term" value="F:microtubule binding"/>
    <property type="evidence" value="ECO:0007669"/>
    <property type="project" value="InterPro"/>
</dbReference>
<accession>A0A8T2PZ59</accession>
<evidence type="ECO:0000313" key="8">
    <source>
        <dbReference type="EMBL" id="KAH7276698.1"/>
    </source>
</evidence>
<dbReference type="OrthoDB" id="2014495at2759"/>
<dbReference type="GO" id="GO:0007010">
    <property type="term" value="P:cytoskeleton organization"/>
    <property type="evidence" value="ECO:0007669"/>
    <property type="project" value="InterPro"/>
</dbReference>
<reference evidence="8" key="1">
    <citation type="submission" date="2021-08" db="EMBL/GenBank/DDBJ databases">
        <title>WGS assembly of Ceratopteris richardii.</title>
        <authorList>
            <person name="Marchant D.B."/>
            <person name="Chen G."/>
            <person name="Jenkins J."/>
            <person name="Shu S."/>
            <person name="Leebens-Mack J."/>
            <person name="Grimwood J."/>
            <person name="Schmutz J."/>
            <person name="Soltis P."/>
            <person name="Soltis D."/>
            <person name="Chen Z.-H."/>
        </authorList>
    </citation>
    <scope>NUCLEOTIDE SEQUENCE</scope>
    <source>
        <strain evidence="8">Whitten #5841</strain>
        <tissue evidence="8">Leaf</tissue>
    </source>
</reference>
<dbReference type="EMBL" id="CM035444">
    <property type="protein sequence ID" value="KAH7276697.1"/>
    <property type="molecule type" value="Genomic_DNA"/>
</dbReference>
<keyword evidence="5" id="KW-0206">Cytoskeleton</keyword>
<proteinExistence type="inferred from homology"/>
<evidence type="ECO:0000256" key="2">
    <source>
        <dbReference type="ARBA" id="ARBA00008825"/>
    </source>
</evidence>